<evidence type="ECO:0000313" key="1">
    <source>
        <dbReference type="EMBL" id="KAK1484720.1"/>
    </source>
</evidence>
<proteinExistence type="predicted"/>
<dbReference type="AlphaFoldDB" id="A0AAI9VEZ6"/>
<dbReference type="EMBL" id="MPDP01000076">
    <property type="protein sequence ID" value="KAK1484720.1"/>
    <property type="molecule type" value="Genomic_DNA"/>
</dbReference>
<gene>
    <name evidence="1" type="ORF">CCUS01_15505</name>
</gene>
<sequence length="59" mass="6503">MTNKASNMSSHTAFVRPVHPKGRLKHHGHATLIFILPPSAPCHLIFCGIFSLQVTILVE</sequence>
<protein>
    <submittedName>
        <fullName evidence="1">Uncharacterized protein</fullName>
    </submittedName>
</protein>
<organism evidence="1 2">
    <name type="scientific">Colletotrichum cuscutae</name>
    <dbReference type="NCBI Taxonomy" id="1209917"/>
    <lineage>
        <taxon>Eukaryota</taxon>
        <taxon>Fungi</taxon>
        <taxon>Dikarya</taxon>
        <taxon>Ascomycota</taxon>
        <taxon>Pezizomycotina</taxon>
        <taxon>Sordariomycetes</taxon>
        <taxon>Hypocreomycetidae</taxon>
        <taxon>Glomerellales</taxon>
        <taxon>Glomerellaceae</taxon>
        <taxon>Colletotrichum</taxon>
        <taxon>Colletotrichum acutatum species complex</taxon>
    </lineage>
</organism>
<comment type="caution">
    <text evidence="1">The sequence shown here is derived from an EMBL/GenBank/DDBJ whole genome shotgun (WGS) entry which is preliminary data.</text>
</comment>
<name>A0AAI9VEZ6_9PEZI</name>
<accession>A0AAI9VEZ6</accession>
<evidence type="ECO:0000313" key="2">
    <source>
        <dbReference type="Proteomes" id="UP001239213"/>
    </source>
</evidence>
<keyword evidence="2" id="KW-1185">Reference proteome</keyword>
<reference evidence="1" key="1">
    <citation type="submission" date="2016-11" db="EMBL/GenBank/DDBJ databases">
        <title>The genome sequence of Colletotrichum cuscutae.</title>
        <authorList>
            <person name="Baroncelli R."/>
        </authorList>
    </citation>
    <scope>NUCLEOTIDE SEQUENCE</scope>
    <source>
        <strain evidence="1">IMI 304802</strain>
    </source>
</reference>
<dbReference type="Proteomes" id="UP001239213">
    <property type="component" value="Unassembled WGS sequence"/>
</dbReference>